<dbReference type="InterPro" id="IPR013324">
    <property type="entry name" value="RNA_pol_sigma_r3/r4-like"/>
</dbReference>
<organism evidence="1 2">
    <name type="scientific">Tissierella creatinophila DSM 6911</name>
    <dbReference type="NCBI Taxonomy" id="1123403"/>
    <lineage>
        <taxon>Bacteria</taxon>
        <taxon>Bacillati</taxon>
        <taxon>Bacillota</taxon>
        <taxon>Tissierellia</taxon>
        <taxon>Tissierellales</taxon>
        <taxon>Tissierellaceae</taxon>
        <taxon>Tissierella</taxon>
    </lineage>
</organism>
<accession>A0A1U7M5W4</accession>
<name>A0A1U7M5W4_TISCR</name>
<protein>
    <recommendedName>
        <fullName evidence="3">DUF1492 domain-containing protein</fullName>
    </recommendedName>
</protein>
<reference evidence="1 2" key="1">
    <citation type="submission" date="2016-02" db="EMBL/GenBank/DDBJ databases">
        <title>Genome sequence of Tissierella creatinophila DSM 6911.</title>
        <authorList>
            <person name="Poehlein A."/>
            <person name="Daniel R."/>
        </authorList>
    </citation>
    <scope>NUCLEOTIDE SEQUENCE [LARGE SCALE GENOMIC DNA]</scope>
    <source>
        <strain evidence="1 2">DSM 6911</strain>
    </source>
</reference>
<dbReference type="SUPFAM" id="SSF88659">
    <property type="entry name" value="Sigma3 and sigma4 domains of RNA polymerase sigma factors"/>
    <property type="match status" value="1"/>
</dbReference>
<dbReference type="EMBL" id="LTDM01000022">
    <property type="protein sequence ID" value="OLS02578.1"/>
    <property type="molecule type" value="Genomic_DNA"/>
</dbReference>
<dbReference type="AlphaFoldDB" id="A0A1U7M5W4"/>
<sequence>MTAKEYLSQVYWLNKMVNNKLEQKEELEAMAERTTIDFTKEKVSGGSGVISPMEDAAVKLIDLSHQINDDIDELINLKKEIAATIKKVGDYRYRTILEMRYLKGKLWDDVSGDIGFDKRWVMKLHSRALKEIDEILKLTTKRHL</sequence>
<dbReference type="InterPro" id="IPR010861">
    <property type="entry name" value="DUF1492"/>
</dbReference>
<dbReference type="Proteomes" id="UP000186112">
    <property type="component" value="Unassembled WGS sequence"/>
</dbReference>
<evidence type="ECO:0000313" key="1">
    <source>
        <dbReference type="EMBL" id="OLS02578.1"/>
    </source>
</evidence>
<dbReference type="RefSeq" id="WP_075726455.1">
    <property type="nucleotide sequence ID" value="NZ_LTDM01000022.1"/>
</dbReference>
<proteinExistence type="predicted"/>
<evidence type="ECO:0008006" key="3">
    <source>
        <dbReference type="Google" id="ProtNLM"/>
    </source>
</evidence>
<evidence type="ECO:0000313" key="2">
    <source>
        <dbReference type="Proteomes" id="UP000186112"/>
    </source>
</evidence>
<comment type="caution">
    <text evidence="1">The sequence shown here is derived from an EMBL/GenBank/DDBJ whole genome shotgun (WGS) entry which is preliminary data.</text>
</comment>
<dbReference type="Pfam" id="PF07374">
    <property type="entry name" value="DUF1492"/>
    <property type="match status" value="1"/>
</dbReference>
<gene>
    <name evidence="1" type="ORF">TICRE_13790</name>
</gene>
<dbReference type="OrthoDB" id="3242975at2"/>
<keyword evidence="2" id="KW-1185">Reference proteome</keyword>